<evidence type="ECO:0000256" key="3">
    <source>
        <dbReference type="ARBA" id="ARBA00004496"/>
    </source>
</evidence>
<dbReference type="GO" id="GO:0003725">
    <property type="term" value="F:double-stranded RNA binding"/>
    <property type="evidence" value="ECO:0007669"/>
    <property type="project" value="InterPro"/>
</dbReference>
<evidence type="ECO:0000256" key="2">
    <source>
        <dbReference type="ARBA" id="ARBA00004202"/>
    </source>
</evidence>
<dbReference type="GO" id="GO:0005739">
    <property type="term" value="C:mitochondrion"/>
    <property type="evidence" value="ECO:0007669"/>
    <property type="project" value="UniProtKB-SubCell"/>
</dbReference>
<dbReference type="GO" id="GO:0061710">
    <property type="term" value="F:L-threonylcarbamoyladenylate synthase"/>
    <property type="evidence" value="ECO:0007669"/>
    <property type="project" value="UniProtKB-EC"/>
</dbReference>
<keyword evidence="8" id="KW-0963">Cytoplasm</keyword>
<dbReference type="SUPFAM" id="SSF55821">
    <property type="entry name" value="YrdC/RibB"/>
    <property type="match status" value="1"/>
</dbReference>
<dbReference type="PANTHER" id="PTHR17490">
    <property type="entry name" value="SUA5"/>
    <property type="match status" value="1"/>
</dbReference>
<reference evidence="17" key="2">
    <citation type="submission" date="2025-09" db="UniProtKB">
        <authorList>
            <consortium name="Ensembl"/>
        </authorList>
    </citation>
    <scope>IDENTIFICATION</scope>
</reference>
<dbReference type="GeneTree" id="ENSGT00390000015364"/>
<dbReference type="PROSITE" id="PS51163">
    <property type="entry name" value="YRDC"/>
    <property type="match status" value="1"/>
</dbReference>
<comment type="subcellular location">
    <subcellularLocation>
        <location evidence="2">Cell membrane</location>
        <topology evidence="2">Peripheral membrane protein</topology>
    </subcellularLocation>
    <subcellularLocation>
        <location evidence="3">Cytoplasm</location>
    </subcellularLocation>
    <subcellularLocation>
        <location evidence="1">Mitochondrion</location>
    </subcellularLocation>
</comment>
<dbReference type="GO" id="GO:0000049">
    <property type="term" value="F:tRNA binding"/>
    <property type="evidence" value="ECO:0007669"/>
    <property type="project" value="TreeGrafter"/>
</dbReference>
<feature type="domain" description="YrdC-like" evidence="16">
    <location>
        <begin position="79"/>
        <end position="265"/>
    </location>
</feature>
<dbReference type="NCBIfam" id="TIGR00057">
    <property type="entry name" value="L-threonylcarbamoyladenylate synthase"/>
    <property type="match status" value="1"/>
</dbReference>
<dbReference type="EC" id="2.7.7.87" evidence="5"/>
<evidence type="ECO:0000256" key="1">
    <source>
        <dbReference type="ARBA" id="ARBA00004173"/>
    </source>
</evidence>
<evidence type="ECO:0000313" key="17">
    <source>
        <dbReference type="Ensembl" id="ENSFHEP00000000315.1"/>
    </source>
</evidence>
<evidence type="ECO:0000313" key="18">
    <source>
        <dbReference type="Proteomes" id="UP000265000"/>
    </source>
</evidence>
<comment type="function">
    <text evidence="14">Cytoplasmic and mitochondrial threonylcarbamoyl-AMP synthase required for the formation of a threonylcarbamoyl group on adenosine at position 37 (t(6)A37) in tRNAs that read codons beginning with adenine. Catalyzes the conversion of L-threonine, HCO(3)(-)/CO(2) and ATP to give threonylcarbamoyl-AMP (TC-AMP) as the acyladenylate intermediate, with the release of diphosphate. Participates in t(6)A37 formation in cytoplasmic and mitochondrial tRNAs. May regulate the activity of some transporters.</text>
</comment>
<evidence type="ECO:0000256" key="9">
    <source>
        <dbReference type="ARBA" id="ARBA00022679"/>
    </source>
</evidence>
<evidence type="ECO:0000256" key="12">
    <source>
        <dbReference type="ARBA" id="ARBA00023136"/>
    </source>
</evidence>
<evidence type="ECO:0000256" key="8">
    <source>
        <dbReference type="ARBA" id="ARBA00022490"/>
    </source>
</evidence>
<evidence type="ECO:0000256" key="11">
    <source>
        <dbReference type="ARBA" id="ARBA00023128"/>
    </source>
</evidence>
<sequence length="314" mass="34625">MSTTPCSWWPTCDPAELGFMSLFGFVAAGLIPFRGPHSSAVARRLGTAMCQEPKARLFRLSPPASNGSTVRQETQTDDSEILRCTAKALKDSHVVAVPTDTIYGLACLAQNAEAVRKIYEVKERNGQKPLAICVGEIRDIYQYCKVKVKEELLHDLLPGPVTLVFERSEELNPSLNPFTSLVGVRIPDHAFLRRLCQMCGEPLALTSANISSQTSTVEVQEFQELWSKLAVVVDGGPIGDQTRQGSTVIDLSVLGKYRIIRPGCALSATLDVLEHKYGLSEDWGDERPLNLKNCKRTLRCPTSADPKILRKAKR</sequence>
<dbReference type="Proteomes" id="UP000265000">
    <property type="component" value="Unplaced"/>
</dbReference>
<evidence type="ECO:0000256" key="14">
    <source>
        <dbReference type="ARBA" id="ARBA00058524"/>
    </source>
</evidence>
<evidence type="ECO:0000256" key="13">
    <source>
        <dbReference type="ARBA" id="ARBA00048366"/>
    </source>
</evidence>
<evidence type="ECO:0000259" key="16">
    <source>
        <dbReference type="PROSITE" id="PS51163"/>
    </source>
</evidence>
<evidence type="ECO:0000256" key="15">
    <source>
        <dbReference type="ARBA" id="ARBA00063146"/>
    </source>
</evidence>
<keyword evidence="10" id="KW-0809">Transit peptide</keyword>
<evidence type="ECO:0000256" key="7">
    <source>
        <dbReference type="ARBA" id="ARBA00022475"/>
    </source>
</evidence>
<dbReference type="STRING" id="8078.ENSFHEP00000000315"/>
<protein>
    <recommendedName>
        <fullName evidence="6">Threonylcarbamoyl-AMP synthase</fullName>
        <ecNumber evidence="5">2.7.7.87</ecNumber>
    </recommendedName>
</protein>
<keyword evidence="7" id="KW-1003">Cell membrane</keyword>
<dbReference type="AlphaFoldDB" id="A0A3Q2NN36"/>
<comment type="similarity">
    <text evidence="4">Belongs to the SUA5 family.</text>
</comment>
<keyword evidence="9" id="KW-0808">Transferase</keyword>
<dbReference type="PANTHER" id="PTHR17490:SF10">
    <property type="entry name" value="THREONYLCARBAMOYL-AMP SYNTHASE"/>
    <property type="match status" value="1"/>
</dbReference>
<evidence type="ECO:0000256" key="10">
    <source>
        <dbReference type="ARBA" id="ARBA00022946"/>
    </source>
</evidence>
<proteinExistence type="inferred from homology"/>
<comment type="catalytic activity">
    <reaction evidence="13">
        <text>L-threonine + hydrogencarbonate + ATP = L-threonylcarbamoyladenylate + diphosphate + H2O</text>
        <dbReference type="Rhea" id="RHEA:36407"/>
        <dbReference type="ChEBI" id="CHEBI:15377"/>
        <dbReference type="ChEBI" id="CHEBI:17544"/>
        <dbReference type="ChEBI" id="CHEBI:30616"/>
        <dbReference type="ChEBI" id="CHEBI:33019"/>
        <dbReference type="ChEBI" id="CHEBI:57926"/>
        <dbReference type="ChEBI" id="CHEBI:73682"/>
        <dbReference type="EC" id="2.7.7.87"/>
    </reaction>
</comment>
<comment type="subunit">
    <text evidence="15">Interacts with RSC1A1.</text>
</comment>
<dbReference type="InterPro" id="IPR050156">
    <property type="entry name" value="TC-AMP_synthase_SUA5"/>
</dbReference>
<dbReference type="Pfam" id="PF01300">
    <property type="entry name" value="Sua5_yciO_yrdC"/>
    <property type="match status" value="1"/>
</dbReference>
<dbReference type="InterPro" id="IPR006070">
    <property type="entry name" value="Sua5-like_dom"/>
</dbReference>
<dbReference type="Gene3D" id="3.90.870.10">
    <property type="entry name" value="DHBP synthase"/>
    <property type="match status" value="1"/>
</dbReference>
<dbReference type="Ensembl" id="ENSFHET00000015722.1">
    <property type="protein sequence ID" value="ENSFHEP00000000315.1"/>
    <property type="gene ID" value="ENSFHEG00000001029.1"/>
</dbReference>
<name>A0A3Q2NN36_FUNHE</name>
<dbReference type="FunFam" id="3.90.870.10:FF:000007">
    <property type="entry name" value="YrdC N6-threonylcarbamoyltransferase domain containing"/>
    <property type="match status" value="1"/>
</dbReference>
<dbReference type="GO" id="GO:0005886">
    <property type="term" value="C:plasma membrane"/>
    <property type="evidence" value="ECO:0007669"/>
    <property type="project" value="UniProtKB-SubCell"/>
</dbReference>
<keyword evidence="18" id="KW-1185">Reference proteome</keyword>
<evidence type="ECO:0000256" key="4">
    <source>
        <dbReference type="ARBA" id="ARBA00007663"/>
    </source>
</evidence>
<organism evidence="17 18">
    <name type="scientific">Fundulus heteroclitus</name>
    <name type="common">Killifish</name>
    <name type="synonym">Mummichog</name>
    <dbReference type="NCBI Taxonomy" id="8078"/>
    <lineage>
        <taxon>Eukaryota</taxon>
        <taxon>Metazoa</taxon>
        <taxon>Chordata</taxon>
        <taxon>Craniata</taxon>
        <taxon>Vertebrata</taxon>
        <taxon>Euteleostomi</taxon>
        <taxon>Actinopterygii</taxon>
        <taxon>Neopterygii</taxon>
        <taxon>Teleostei</taxon>
        <taxon>Neoteleostei</taxon>
        <taxon>Acanthomorphata</taxon>
        <taxon>Ovalentaria</taxon>
        <taxon>Atherinomorphae</taxon>
        <taxon>Cyprinodontiformes</taxon>
        <taxon>Fundulidae</taxon>
        <taxon>Fundulus</taxon>
    </lineage>
</organism>
<keyword evidence="12" id="KW-0472">Membrane</keyword>
<accession>A0A3Q2NN36</accession>
<keyword evidence="11" id="KW-0496">Mitochondrion</keyword>
<dbReference type="GO" id="GO:0006450">
    <property type="term" value="P:regulation of translational fidelity"/>
    <property type="evidence" value="ECO:0007669"/>
    <property type="project" value="TreeGrafter"/>
</dbReference>
<reference evidence="17" key="1">
    <citation type="submission" date="2025-08" db="UniProtKB">
        <authorList>
            <consortium name="Ensembl"/>
        </authorList>
    </citation>
    <scope>IDENTIFICATION</scope>
</reference>
<dbReference type="InterPro" id="IPR017945">
    <property type="entry name" value="DHBP_synth_RibB-like_a/b_dom"/>
</dbReference>
<evidence type="ECO:0000256" key="6">
    <source>
        <dbReference type="ARBA" id="ARBA00015492"/>
    </source>
</evidence>
<evidence type="ECO:0000256" key="5">
    <source>
        <dbReference type="ARBA" id="ARBA00012584"/>
    </source>
</evidence>